<name>A0A832J6V0_9GAMM</name>
<reference evidence="2" key="1">
    <citation type="journal article" date="2020" name="mSystems">
        <title>Genome- and Community-Level Interaction Insights into Carbon Utilization and Element Cycling Functions of Hydrothermarchaeota in Hydrothermal Sediment.</title>
        <authorList>
            <person name="Zhou Z."/>
            <person name="Liu Y."/>
            <person name="Xu W."/>
            <person name="Pan J."/>
            <person name="Luo Z.H."/>
            <person name="Li M."/>
        </authorList>
    </citation>
    <scope>NUCLEOTIDE SEQUENCE [LARGE SCALE GENOMIC DNA]</scope>
    <source>
        <strain evidence="2">HyVt-505</strain>
    </source>
</reference>
<dbReference type="InterPro" id="IPR051349">
    <property type="entry name" value="Hydrogenase_assoc-protein"/>
</dbReference>
<dbReference type="GO" id="GO:0016491">
    <property type="term" value="F:oxidoreductase activity"/>
    <property type="evidence" value="ECO:0007669"/>
    <property type="project" value="UniProtKB-KW"/>
</dbReference>
<gene>
    <name evidence="2" type="ORF">ENJ65_04085</name>
</gene>
<dbReference type="Proteomes" id="UP000885832">
    <property type="component" value="Unassembled WGS sequence"/>
</dbReference>
<dbReference type="Gene3D" id="3.40.50.700">
    <property type="entry name" value="NADH:ubiquinone oxidoreductase-like, 20kDa subunit"/>
    <property type="match status" value="1"/>
</dbReference>
<feature type="non-terminal residue" evidence="2">
    <location>
        <position position="77"/>
    </location>
</feature>
<organism evidence="2">
    <name type="scientific">Candidatus Tenderia electrophaga</name>
    <dbReference type="NCBI Taxonomy" id="1748243"/>
    <lineage>
        <taxon>Bacteria</taxon>
        <taxon>Pseudomonadati</taxon>
        <taxon>Pseudomonadota</taxon>
        <taxon>Gammaproteobacteria</taxon>
        <taxon>Candidatus Tenderiales</taxon>
        <taxon>Candidatus Tenderiaceae</taxon>
        <taxon>Candidatus Tenderia</taxon>
    </lineage>
</organism>
<dbReference type="SUPFAM" id="SSF56770">
    <property type="entry name" value="HydA/Nqo6-like"/>
    <property type="match status" value="1"/>
</dbReference>
<protein>
    <submittedName>
        <fullName evidence="2">Sulfhydrogenase subunit delta</fullName>
    </submittedName>
</protein>
<proteinExistence type="predicted"/>
<dbReference type="AlphaFoldDB" id="A0A832J6V0"/>
<dbReference type="PANTHER" id="PTHR42845:SF1">
    <property type="entry name" value="HYDROGENASE SMALL SUBUNIT"/>
    <property type="match status" value="1"/>
</dbReference>
<evidence type="ECO:0000313" key="2">
    <source>
        <dbReference type="EMBL" id="HHJ80794.1"/>
    </source>
</evidence>
<dbReference type="EMBL" id="DRNF01000256">
    <property type="protein sequence ID" value="HHJ80794.1"/>
    <property type="molecule type" value="Genomic_DNA"/>
</dbReference>
<sequence length="77" mass="8376">MKSSTKPTIAVHKFSSCDGCQLALLNLGEPLLLLAELVDIIHFAEAGSVNPDAKVDIAFIEGSITTPDEQQRIQRIR</sequence>
<comment type="caution">
    <text evidence="2">The sequence shown here is derived from an EMBL/GenBank/DDBJ whole genome shotgun (WGS) entry which is preliminary data.</text>
</comment>
<accession>A0A832J6V0</accession>
<dbReference type="InterPro" id="IPR037024">
    <property type="entry name" value="NiFe_Hase_small_N_sf"/>
</dbReference>
<dbReference type="PANTHER" id="PTHR42845">
    <property type="entry name" value="COENZYME F420-REDUCING HYDROGENASE, GAMMA SUBUNIT"/>
    <property type="match status" value="1"/>
</dbReference>
<evidence type="ECO:0000256" key="1">
    <source>
        <dbReference type="ARBA" id="ARBA00023002"/>
    </source>
</evidence>
<keyword evidence="1" id="KW-0560">Oxidoreductase</keyword>